<evidence type="ECO:0000256" key="7">
    <source>
        <dbReference type="SAM" id="MobiDB-lite"/>
    </source>
</evidence>
<sequence>MMKRKLLIVGATLLLTACGFHLRGTGVDGIALNELDVQARDSYGATVNDLKDMLEGAGVNVHSGAEYTLYIADERDTTRTASYSGGSRSAENELTKTLEYQIRGVGDYPLLNNRLEVQRVYVYDGNNPIGYEQESVKLGEEMRRDLLQQLMLRLQSLDSAKLAKLEETAEAKRRQEQEALRRAQEEANRPMQSPIELPSRAQ</sequence>
<evidence type="ECO:0000256" key="6">
    <source>
        <dbReference type="HAMAP-Rule" id="MF_01186"/>
    </source>
</evidence>
<proteinExistence type="inferred from homology"/>
<keyword evidence="1 6" id="KW-0732">Signal</keyword>
<comment type="caution">
    <text evidence="9">The sequence shown here is derived from an EMBL/GenBank/DDBJ whole genome shotgun (WGS) entry which is preliminary data.</text>
</comment>
<evidence type="ECO:0000256" key="4">
    <source>
        <dbReference type="ARBA" id="ARBA00023237"/>
    </source>
</evidence>
<dbReference type="GO" id="GO:0043165">
    <property type="term" value="P:Gram-negative-bacterium-type cell outer membrane assembly"/>
    <property type="evidence" value="ECO:0007669"/>
    <property type="project" value="UniProtKB-UniRule"/>
</dbReference>
<dbReference type="EMBL" id="BMPO01000005">
    <property type="protein sequence ID" value="GGJ97108.1"/>
    <property type="molecule type" value="Genomic_DNA"/>
</dbReference>
<accession>A0A917PWT6</accession>
<evidence type="ECO:0000256" key="3">
    <source>
        <dbReference type="ARBA" id="ARBA00023139"/>
    </source>
</evidence>
<dbReference type="GO" id="GO:0015920">
    <property type="term" value="P:lipopolysaccharide transport"/>
    <property type="evidence" value="ECO:0007669"/>
    <property type="project" value="TreeGrafter"/>
</dbReference>
<dbReference type="Pfam" id="PF04390">
    <property type="entry name" value="LptE"/>
    <property type="match status" value="1"/>
</dbReference>
<keyword evidence="4 6" id="KW-0998">Cell outer membrane</keyword>
<evidence type="ECO:0000256" key="5">
    <source>
        <dbReference type="ARBA" id="ARBA00023288"/>
    </source>
</evidence>
<comment type="subcellular location">
    <subcellularLocation>
        <location evidence="6">Cell outer membrane</location>
        <topology evidence="6">Lipid-anchor</topology>
    </subcellularLocation>
</comment>
<evidence type="ECO:0000313" key="9">
    <source>
        <dbReference type="EMBL" id="GGJ97108.1"/>
    </source>
</evidence>
<dbReference type="AlphaFoldDB" id="A0A917PWT6"/>
<dbReference type="HAMAP" id="MF_01186">
    <property type="entry name" value="LPS_assembly_LptE"/>
    <property type="match status" value="1"/>
</dbReference>
<comment type="subunit">
    <text evidence="6">Component of the lipopolysaccharide transport and assembly complex. Interacts with LptD.</text>
</comment>
<dbReference type="GO" id="GO:0001530">
    <property type="term" value="F:lipopolysaccharide binding"/>
    <property type="evidence" value="ECO:0007669"/>
    <property type="project" value="TreeGrafter"/>
</dbReference>
<feature type="chain" id="PRO_5037288563" description="LPS-assembly lipoprotein LptE" evidence="8">
    <location>
        <begin position="23"/>
        <end position="202"/>
    </location>
</feature>
<gene>
    <name evidence="6" type="primary">lptE</name>
    <name evidence="9" type="ORF">GCM10009304_23780</name>
</gene>
<feature type="region of interest" description="Disordered" evidence="7">
    <location>
        <begin position="168"/>
        <end position="202"/>
    </location>
</feature>
<feature type="signal peptide" evidence="8">
    <location>
        <begin position="1"/>
        <end position="22"/>
    </location>
</feature>
<keyword evidence="2 6" id="KW-0472">Membrane</keyword>
<evidence type="ECO:0000256" key="8">
    <source>
        <dbReference type="SAM" id="SignalP"/>
    </source>
</evidence>
<dbReference type="PANTHER" id="PTHR38098">
    <property type="entry name" value="LPS-ASSEMBLY LIPOPROTEIN LPTE"/>
    <property type="match status" value="1"/>
</dbReference>
<evidence type="ECO:0000313" key="10">
    <source>
        <dbReference type="Proteomes" id="UP000635983"/>
    </source>
</evidence>
<name>A0A917PWT6_9PSED</name>
<reference evidence="9" key="2">
    <citation type="submission" date="2020-09" db="EMBL/GenBank/DDBJ databases">
        <authorList>
            <person name="Sun Q."/>
            <person name="Ohkuma M."/>
        </authorList>
    </citation>
    <scope>NUCLEOTIDE SEQUENCE</scope>
    <source>
        <strain evidence="9">JCM 30078</strain>
    </source>
</reference>
<comment type="similarity">
    <text evidence="6">Belongs to the LptE lipoprotein family.</text>
</comment>
<evidence type="ECO:0000256" key="1">
    <source>
        <dbReference type="ARBA" id="ARBA00022729"/>
    </source>
</evidence>
<feature type="compositionally biased region" description="Basic and acidic residues" evidence="7">
    <location>
        <begin position="168"/>
        <end position="188"/>
    </location>
</feature>
<dbReference type="Proteomes" id="UP000635983">
    <property type="component" value="Unassembled WGS sequence"/>
</dbReference>
<evidence type="ECO:0000256" key="2">
    <source>
        <dbReference type="ARBA" id="ARBA00023136"/>
    </source>
</evidence>
<dbReference type="GO" id="GO:0009279">
    <property type="term" value="C:cell outer membrane"/>
    <property type="evidence" value="ECO:0007669"/>
    <property type="project" value="UniProtKB-SubCell"/>
</dbReference>
<protein>
    <recommendedName>
        <fullName evidence="6">LPS-assembly lipoprotein LptE</fullName>
    </recommendedName>
</protein>
<organism evidence="9 10">
    <name type="scientific">Pseudomonas matsuisoli</name>
    <dbReference type="NCBI Taxonomy" id="1515666"/>
    <lineage>
        <taxon>Bacteria</taxon>
        <taxon>Pseudomonadati</taxon>
        <taxon>Pseudomonadota</taxon>
        <taxon>Gammaproteobacteria</taxon>
        <taxon>Pseudomonadales</taxon>
        <taxon>Pseudomonadaceae</taxon>
        <taxon>Pseudomonas</taxon>
    </lineage>
</organism>
<dbReference type="PANTHER" id="PTHR38098:SF1">
    <property type="entry name" value="LPS-ASSEMBLY LIPOPROTEIN LPTE"/>
    <property type="match status" value="1"/>
</dbReference>
<keyword evidence="5 6" id="KW-0449">Lipoprotein</keyword>
<dbReference type="GO" id="GO:1990351">
    <property type="term" value="C:transporter complex"/>
    <property type="evidence" value="ECO:0007669"/>
    <property type="project" value="TreeGrafter"/>
</dbReference>
<dbReference type="Gene3D" id="3.30.160.150">
    <property type="entry name" value="Lipoprotein like domain"/>
    <property type="match status" value="1"/>
</dbReference>
<reference evidence="9" key="1">
    <citation type="journal article" date="2014" name="Int. J. Syst. Evol. Microbiol.">
        <title>Complete genome sequence of Corynebacterium casei LMG S-19264T (=DSM 44701T), isolated from a smear-ripened cheese.</title>
        <authorList>
            <consortium name="US DOE Joint Genome Institute (JGI-PGF)"/>
            <person name="Walter F."/>
            <person name="Albersmeier A."/>
            <person name="Kalinowski J."/>
            <person name="Ruckert C."/>
        </authorList>
    </citation>
    <scope>NUCLEOTIDE SEQUENCE</scope>
    <source>
        <strain evidence="9">JCM 30078</strain>
    </source>
</reference>
<dbReference type="RefSeq" id="WP_188983457.1">
    <property type="nucleotide sequence ID" value="NZ_BMPO01000005.1"/>
</dbReference>
<keyword evidence="3 6" id="KW-0564">Palmitate</keyword>
<comment type="function">
    <text evidence="6">Together with LptD, is involved in the assembly of lipopolysaccharide (LPS) at the surface of the outer membrane. Required for the proper assembly of LptD. Binds LPS and may serve as the LPS recognition site at the outer membrane.</text>
</comment>
<keyword evidence="10" id="KW-1185">Reference proteome</keyword>
<dbReference type="InterPro" id="IPR007485">
    <property type="entry name" value="LPS_assembly_LptE"/>
</dbReference>
<dbReference type="PROSITE" id="PS51257">
    <property type="entry name" value="PROKAR_LIPOPROTEIN"/>
    <property type="match status" value="1"/>
</dbReference>